<dbReference type="RefSeq" id="YP_009124479.1">
    <property type="nucleotide sequence ID" value="NC_026587.1"/>
</dbReference>
<reference evidence="2" key="1">
    <citation type="journal article" date="2015" name="PLoS ONE">
        <title>Investigation of a Large Collection of Pseudomonas aeruginosa Bacteriophages Collected from a Single Environmental Source in Abidjan, Cote d'Ivoire.</title>
        <authorList>
            <person name="Essoh C."/>
            <person name="Latino L."/>
            <person name="Midoux C."/>
            <person name="Blouin Y."/>
            <person name="Loukou G."/>
            <person name="Nguetta S.P."/>
            <person name="Lathro S."/>
            <person name="Cablanmian A."/>
            <person name="Kouassi A.K."/>
            <person name="Vergnaud G."/>
            <person name="Pourcel C."/>
        </authorList>
    </citation>
    <scope>NUCLEOTIDE SEQUENCE [LARGE SCALE GENOMIC DNA]</scope>
</reference>
<sequence length="497" mass="52831">MPLPKPDDLSVIWASIGQATKPAPNKIMTGWTNEIPPYQWHNWYFQRVDKALAHINQQGIAMWDAASTYEGGTSLAKGSDGVVYKAKRSSRGVDPVALASNLDWEPAFERYGEAEKVNIQLQALKKDYETLANVSNIAMARQNLAVYSKSEGDVRYAYKAGAAGQVFAVAPATAGNHAVPRDQLPALYPRAGAAPGIIAVASQAEGLAGTPENKAIPPSVLKALTLYKNQNLADLPDKQVARANLGLASSAVLPENTWLKRTANLADVADKAAARANLGITSSALLPENTWLKSASNLADVPNKSAARANLGITDTATLPVGDVMRKSQNLAGLTNVPQARANLGLGTMATANSGDFLTSANNLSDVRDAQAARNNLGLKGCATLDALGLPNGATGLDFQSEQSSSASGWAALPNGLVLQWGQGPALYDDRSTIVRLPRQARILNVSVTVMGTFNASIGPGAYMTDQWSNTQFRVSCNWGNWAYPFCWFAITTIYGM</sequence>
<dbReference type="GeneID" id="23679394"/>
<keyword evidence="2" id="KW-1185">Reference proteome</keyword>
<evidence type="ECO:0000313" key="2">
    <source>
        <dbReference type="Proteomes" id="UP000030230"/>
    </source>
</evidence>
<dbReference type="Gene3D" id="2.60.40.3940">
    <property type="match status" value="1"/>
</dbReference>
<protein>
    <submittedName>
        <fullName evidence="1">Putative tail fiber protein</fullName>
    </submittedName>
</protein>
<dbReference type="EMBL" id="LN610573">
    <property type="protein sequence ID" value="CEF89188.1"/>
    <property type="molecule type" value="Genomic_DNA"/>
</dbReference>
<organism evidence="1 2">
    <name type="scientific">Pseudomonas phage vB_PaeM_PAO1_Ab03</name>
    <dbReference type="NCBI Taxonomy" id="1548901"/>
    <lineage>
        <taxon>Viruses</taxon>
        <taxon>Duplodnaviria</taxon>
        <taxon>Heunggongvirae</taxon>
        <taxon>Uroviricota</taxon>
        <taxon>Caudoviricetes</taxon>
        <taxon>Vandenendeviridae</taxon>
        <taxon>Nankokuvirus</taxon>
        <taxon>Nankokuvirus Ab03</taxon>
    </lineage>
</organism>
<evidence type="ECO:0000313" key="1">
    <source>
        <dbReference type="EMBL" id="CEF89188.1"/>
    </source>
</evidence>
<dbReference type="KEGG" id="vg:23679394"/>
<dbReference type="Proteomes" id="UP000030230">
    <property type="component" value="Segment"/>
</dbReference>
<accession>A0A0A1IU73</accession>
<proteinExistence type="predicted"/>
<dbReference type="OrthoDB" id="5523at10239"/>
<name>A0A0A1IU73_9CAUD</name>
<gene>
    <name evidence="1" type="primary">ORF83</name>
</gene>